<dbReference type="InterPro" id="IPR003018">
    <property type="entry name" value="GAF"/>
</dbReference>
<dbReference type="InterPro" id="IPR035965">
    <property type="entry name" value="PAS-like_dom_sf"/>
</dbReference>
<dbReference type="SMART" id="SM00065">
    <property type="entry name" value="GAF"/>
    <property type="match status" value="1"/>
</dbReference>
<reference evidence="17 18" key="1">
    <citation type="submission" date="2014-02" db="EMBL/GenBank/DDBJ databases">
        <title>The small core and large imbalanced accessory genome model reveals a collaborative survival strategy of Sorangium cellulosum strains in nature.</title>
        <authorList>
            <person name="Han K."/>
            <person name="Peng R."/>
            <person name="Blom J."/>
            <person name="Li Y.-Z."/>
        </authorList>
    </citation>
    <scope>NUCLEOTIDE SEQUENCE [LARGE SCALE GENOMIC DNA]</scope>
    <source>
        <strain evidence="17 18">So0157-25</strain>
    </source>
</reference>
<dbReference type="CDD" id="cd00082">
    <property type="entry name" value="HisKA"/>
    <property type="match status" value="1"/>
</dbReference>
<feature type="domain" description="PAC" evidence="16">
    <location>
        <begin position="297"/>
        <end position="349"/>
    </location>
</feature>
<dbReference type="GO" id="GO:0005886">
    <property type="term" value="C:plasma membrane"/>
    <property type="evidence" value="ECO:0007669"/>
    <property type="project" value="UniProtKB-SubCell"/>
</dbReference>
<dbReference type="SUPFAM" id="SSF55785">
    <property type="entry name" value="PYP-like sensor domain (PAS domain)"/>
    <property type="match status" value="2"/>
</dbReference>
<keyword evidence="11" id="KW-0472">Membrane</keyword>
<dbReference type="InterPro" id="IPR029016">
    <property type="entry name" value="GAF-like_dom_sf"/>
</dbReference>
<evidence type="ECO:0000256" key="4">
    <source>
        <dbReference type="ARBA" id="ARBA00022475"/>
    </source>
</evidence>
<evidence type="ECO:0000256" key="9">
    <source>
        <dbReference type="ARBA" id="ARBA00022840"/>
    </source>
</evidence>
<keyword evidence="8" id="KW-0418">Kinase</keyword>
<dbReference type="SUPFAM" id="SSF55874">
    <property type="entry name" value="ATPase domain of HSP90 chaperone/DNA topoisomerase II/histidine kinase"/>
    <property type="match status" value="1"/>
</dbReference>
<name>A0A150NZ81_SORCE</name>
<dbReference type="Gene3D" id="3.30.450.20">
    <property type="entry name" value="PAS domain"/>
    <property type="match status" value="2"/>
</dbReference>
<dbReference type="InterPro" id="IPR000014">
    <property type="entry name" value="PAS"/>
</dbReference>
<evidence type="ECO:0000256" key="5">
    <source>
        <dbReference type="ARBA" id="ARBA00022553"/>
    </source>
</evidence>
<dbReference type="SUPFAM" id="SSF47384">
    <property type="entry name" value="Homodimeric domain of signal transducing histidine kinase"/>
    <property type="match status" value="1"/>
</dbReference>
<feature type="domain" description="Response regulatory" evidence="14">
    <location>
        <begin position="793"/>
        <end position="911"/>
    </location>
</feature>
<dbReference type="InterPro" id="IPR001789">
    <property type="entry name" value="Sig_transdc_resp-reg_receiver"/>
</dbReference>
<evidence type="ECO:0000259" key="14">
    <source>
        <dbReference type="PROSITE" id="PS50110"/>
    </source>
</evidence>
<accession>A0A150NZ81</accession>
<dbReference type="InterPro" id="IPR011006">
    <property type="entry name" value="CheY-like_superfamily"/>
</dbReference>
<evidence type="ECO:0000256" key="1">
    <source>
        <dbReference type="ARBA" id="ARBA00000085"/>
    </source>
</evidence>
<dbReference type="CDD" id="cd16922">
    <property type="entry name" value="HATPase_EvgS-ArcB-TorS-like"/>
    <property type="match status" value="1"/>
</dbReference>
<evidence type="ECO:0000256" key="10">
    <source>
        <dbReference type="ARBA" id="ARBA00023012"/>
    </source>
</evidence>
<dbReference type="Pfam" id="PF00512">
    <property type="entry name" value="HisKA"/>
    <property type="match status" value="1"/>
</dbReference>
<dbReference type="SMART" id="SM00086">
    <property type="entry name" value="PAC"/>
    <property type="match status" value="2"/>
</dbReference>
<dbReference type="InterPro" id="IPR036890">
    <property type="entry name" value="HATPase_C_sf"/>
</dbReference>
<evidence type="ECO:0000256" key="12">
    <source>
        <dbReference type="PROSITE-ProRule" id="PRU00169"/>
    </source>
</evidence>
<dbReference type="InterPro" id="IPR036097">
    <property type="entry name" value="HisK_dim/P_sf"/>
</dbReference>
<dbReference type="PANTHER" id="PTHR43547:SF2">
    <property type="entry name" value="HYBRID SIGNAL TRANSDUCTION HISTIDINE KINASE C"/>
    <property type="match status" value="1"/>
</dbReference>
<dbReference type="SUPFAM" id="SSF55781">
    <property type="entry name" value="GAF domain-like"/>
    <property type="match status" value="1"/>
</dbReference>
<evidence type="ECO:0000259" key="15">
    <source>
        <dbReference type="PROSITE" id="PS50112"/>
    </source>
</evidence>
<dbReference type="GO" id="GO:0000155">
    <property type="term" value="F:phosphorelay sensor kinase activity"/>
    <property type="evidence" value="ECO:0007669"/>
    <property type="project" value="InterPro"/>
</dbReference>
<dbReference type="SMART" id="SM00091">
    <property type="entry name" value="PAS"/>
    <property type="match status" value="2"/>
</dbReference>
<dbReference type="PROSITE" id="PS50112">
    <property type="entry name" value="PAS"/>
    <property type="match status" value="1"/>
</dbReference>
<dbReference type="Pfam" id="PF08448">
    <property type="entry name" value="PAS_4"/>
    <property type="match status" value="2"/>
</dbReference>
<evidence type="ECO:0000256" key="7">
    <source>
        <dbReference type="ARBA" id="ARBA00022741"/>
    </source>
</evidence>
<protein>
    <recommendedName>
        <fullName evidence="3">histidine kinase</fullName>
        <ecNumber evidence="3">2.7.13.3</ecNumber>
    </recommendedName>
</protein>
<dbReference type="Gene3D" id="3.30.565.10">
    <property type="entry name" value="Histidine kinase-like ATPase, C-terminal domain"/>
    <property type="match status" value="1"/>
</dbReference>
<keyword evidence="10" id="KW-0902">Two-component regulatory system</keyword>
<dbReference type="FunFam" id="3.30.565.10:FF:000023">
    <property type="entry name" value="PAS domain-containing sensor histidine kinase"/>
    <property type="match status" value="1"/>
</dbReference>
<comment type="caution">
    <text evidence="17">The sequence shown here is derived from an EMBL/GenBank/DDBJ whole genome shotgun (WGS) entry which is preliminary data.</text>
</comment>
<proteinExistence type="predicted"/>
<dbReference type="NCBIfam" id="TIGR00229">
    <property type="entry name" value="sensory_box"/>
    <property type="match status" value="2"/>
</dbReference>
<keyword evidence="6" id="KW-0808">Transferase</keyword>
<feature type="domain" description="PAS" evidence="15">
    <location>
        <begin position="219"/>
        <end position="292"/>
    </location>
</feature>
<evidence type="ECO:0000313" key="17">
    <source>
        <dbReference type="EMBL" id="KYF47401.1"/>
    </source>
</evidence>
<dbReference type="PROSITE" id="PS50110">
    <property type="entry name" value="RESPONSE_REGULATORY"/>
    <property type="match status" value="1"/>
</dbReference>
<dbReference type="AlphaFoldDB" id="A0A150NZ81"/>
<comment type="catalytic activity">
    <reaction evidence="1">
        <text>ATP + protein L-histidine = ADP + protein N-phospho-L-histidine.</text>
        <dbReference type="EC" id="2.7.13.3"/>
    </reaction>
</comment>
<dbReference type="PROSITE" id="PS50113">
    <property type="entry name" value="PAC"/>
    <property type="match status" value="2"/>
</dbReference>
<dbReference type="Gene3D" id="3.40.50.2300">
    <property type="match status" value="1"/>
</dbReference>
<keyword evidence="9" id="KW-0067">ATP-binding</keyword>
<evidence type="ECO:0000259" key="16">
    <source>
        <dbReference type="PROSITE" id="PS50113"/>
    </source>
</evidence>
<dbReference type="InterPro" id="IPR004358">
    <property type="entry name" value="Sig_transdc_His_kin-like_C"/>
</dbReference>
<dbReference type="PANTHER" id="PTHR43547">
    <property type="entry name" value="TWO-COMPONENT HISTIDINE KINASE"/>
    <property type="match status" value="1"/>
</dbReference>
<dbReference type="SMART" id="SM00387">
    <property type="entry name" value="HATPase_c"/>
    <property type="match status" value="1"/>
</dbReference>
<evidence type="ECO:0000259" key="13">
    <source>
        <dbReference type="PROSITE" id="PS50109"/>
    </source>
</evidence>
<dbReference type="Gene3D" id="3.30.450.40">
    <property type="match status" value="1"/>
</dbReference>
<dbReference type="Proteomes" id="UP000075420">
    <property type="component" value="Unassembled WGS sequence"/>
</dbReference>
<evidence type="ECO:0000313" key="18">
    <source>
        <dbReference type="Proteomes" id="UP000075420"/>
    </source>
</evidence>
<feature type="domain" description="PAC" evidence="16">
    <location>
        <begin position="166"/>
        <end position="218"/>
    </location>
</feature>
<dbReference type="CDD" id="cd00130">
    <property type="entry name" value="PAS"/>
    <property type="match status" value="1"/>
</dbReference>
<dbReference type="Pfam" id="PF02518">
    <property type="entry name" value="HATPase_c"/>
    <property type="match status" value="1"/>
</dbReference>
<sequence>MPERSDIPIVTALAQARALLYEAASSAEQRRLIGPAVVEIDRAIASLDPTASASFELTPLAASVPPIDTEVEALRREVERLRAITRHERGLLDALLSESPHGIIVSDAQGKLILQNRASERIWAGSSTAENVEGWGRYRAFHPDGRPFAAEDWSMARCLTRGETVPAEELHFQRFDGTHGMMLGSCAPLLSPDGELLGAVSIFADITQFKQLEADLRVSRTKFSTTLKSIGDAVISTDGSGRIDFMNAVAEKLTGWSLEEARDRRLSEVFRVISEQTRDDLDNPVAEVLRHGGIIGLDDTTLLLRRDGSELAIDSSGAPIRSDEGELVGLVLVFRDVTEKRLADKRRYFIGEASRQLALSGLEYDTTLSNVARLAVPHIADATLVDIVEPDGSLTRLAAAHASNAKQELAKDLSGRYPNDPEVPSAVHAVLRRGESLLVSDVDSMAWQRGSSQEPGGESWSGAHDPAYLALLRELGVRSAMIVPLRARGRTRGAITLLSTESGRRYGVDDLALAEELCNFAALALDNAQLYRESQQVNRAKDEFLATLSHELRTPLTAILGWARMLRQGSLKPDTHVRALEAIERNGTLQAQLVEDLLDASRIITGKLRLDVMLIDLPPIINAAIDAVRHGADAKGIELAVQLDAGAGPISGDQTRLQQVVWNLLSNAIKFTPRGGKVSIQLSRVDGVARVQVSDNGQGIVPEFLPYVFDRFRQADSTSTRPHSGLGLGLAIARHLIELHGGTVRAESAGEGKGATFTVDIPLAPRGAIAALRKVDGMSALAADAEPTLQGVRVLMVDDEPDARELVTTVLERKGATITAVATVDEALSAIAREKPDVILSDLGMPGEDGYSLIRRLRAQSPEQGGRIPAAALTAYASAQDRTRALLAGFQSHVPKPIEASELAAVIANLAGRTG</sequence>
<organism evidence="17 18">
    <name type="scientific">Sorangium cellulosum</name>
    <name type="common">Polyangium cellulosum</name>
    <dbReference type="NCBI Taxonomy" id="56"/>
    <lineage>
        <taxon>Bacteria</taxon>
        <taxon>Pseudomonadati</taxon>
        <taxon>Myxococcota</taxon>
        <taxon>Polyangia</taxon>
        <taxon>Polyangiales</taxon>
        <taxon>Polyangiaceae</taxon>
        <taxon>Sorangium</taxon>
    </lineage>
</organism>
<evidence type="ECO:0000256" key="8">
    <source>
        <dbReference type="ARBA" id="ARBA00022777"/>
    </source>
</evidence>
<dbReference type="SMART" id="SM00388">
    <property type="entry name" value="HisKA"/>
    <property type="match status" value="1"/>
</dbReference>
<feature type="domain" description="Histidine kinase" evidence="13">
    <location>
        <begin position="547"/>
        <end position="765"/>
    </location>
</feature>
<keyword evidence="7" id="KW-0547">Nucleotide-binding</keyword>
<evidence type="ECO:0000256" key="2">
    <source>
        <dbReference type="ARBA" id="ARBA00004236"/>
    </source>
</evidence>
<evidence type="ECO:0000256" key="6">
    <source>
        <dbReference type="ARBA" id="ARBA00022679"/>
    </source>
</evidence>
<dbReference type="InterPro" id="IPR013656">
    <property type="entry name" value="PAS_4"/>
</dbReference>
<dbReference type="InterPro" id="IPR000700">
    <property type="entry name" value="PAS-assoc_C"/>
</dbReference>
<dbReference type="EMBL" id="JELY01003627">
    <property type="protein sequence ID" value="KYF47401.1"/>
    <property type="molecule type" value="Genomic_DNA"/>
</dbReference>
<gene>
    <name evidence="17" type="ORF">BE08_18775</name>
</gene>
<dbReference type="InterPro" id="IPR003594">
    <property type="entry name" value="HATPase_dom"/>
</dbReference>
<dbReference type="InterPro" id="IPR005467">
    <property type="entry name" value="His_kinase_dom"/>
</dbReference>
<dbReference type="PRINTS" id="PR00344">
    <property type="entry name" value="BCTRLSENSOR"/>
</dbReference>
<dbReference type="InterPro" id="IPR001610">
    <property type="entry name" value="PAC"/>
</dbReference>
<dbReference type="Pfam" id="PF00072">
    <property type="entry name" value="Response_reg"/>
    <property type="match status" value="1"/>
</dbReference>
<dbReference type="SUPFAM" id="SSF52172">
    <property type="entry name" value="CheY-like"/>
    <property type="match status" value="1"/>
</dbReference>
<dbReference type="GO" id="GO:0005524">
    <property type="term" value="F:ATP binding"/>
    <property type="evidence" value="ECO:0007669"/>
    <property type="project" value="UniProtKB-KW"/>
</dbReference>
<dbReference type="PROSITE" id="PS50109">
    <property type="entry name" value="HIS_KIN"/>
    <property type="match status" value="1"/>
</dbReference>
<keyword evidence="4" id="KW-1003">Cell membrane</keyword>
<dbReference type="EC" id="2.7.13.3" evidence="3"/>
<evidence type="ECO:0000256" key="3">
    <source>
        <dbReference type="ARBA" id="ARBA00012438"/>
    </source>
</evidence>
<dbReference type="Gene3D" id="1.10.287.130">
    <property type="match status" value="1"/>
</dbReference>
<dbReference type="InterPro" id="IPR003661">
    <property type="entry name" value="HisK_dim/P_dom"/>
</dbReference>
<evidence type="ECO:0000256" key="11">
    <source>
        <dbReference type="ARBA" id="ARBA00023136"/>
    </source>
</evidence>
<comment type="subcellular location">
    <subcellularLocation>
        <location evidence="2">Cell membrane</location>
    </subcellularLocation>
</comment>
<keyword evidence="5 12" id="KW-0597">Phosphoprotein</keyword>
<feature type="modified residue" description="4-aspartylphosphate" evidence="12">
    <location>
        <position position="842"/>
    </location>
</feature>
<dbReference type="Pfam" id="PF01590">
    <property type="entry name" value="GAF"/>
    <property type="match status" value="1"/>
</dbReference>
<dbReference type="SMART" id="SM00448">
    <property type="entry name" value="REC"/>
    <property type="match status" value="1"/>
</dbReference>